<keyword evidence="2" id="KW-1185">Reference proteome</keyword>
<reference evidence="1 2" key="1">
    <citation type="submission" date="2024-08" db="EMBL/GenBank/DDBJ databases">
        <title>Draft Genome Sequence of Legionella lytica strain DSB2004, Isolated From a Fire Sprinkler System.</title>
        <authorList>
            <person name="Everhart A.D."/>
            <person name="Kidane D.T."/>
            <person name="Farone A.L."/>
            <person name="Farone M.B."/>
        </authorList>
    </citation>
    <scope>NUCLEOTIDE SEQUENCE [LARGE SCALE GENOMIC DNA]</scope>
    <source>
        <strain evidence="1 2">DSB2004</strain>
    </source>
</reference>
<sequence length="70" mass="7665">MRKIILVLLVLLPELFLTGCVIGANSSPEYIAPAYNRNYVSSTGYGMSDYGLGFGTSNPRYGLMDFGIEH</sequence>
<protein>
    <recommendedName>
        <fullName evidence="3">Lipoprotein</fullName>
    </recommendedName>
</protein>
<evidence type="ECO:0008006" key="3">
    <source>
        <dbReference type="Google" id="ProtNLM"/>
    </source>
</evidence>
<gene>
    <name evidence="1" type="ORF">ACD661_12445</name>
</gene>
<organism evidence="1 2">
    <name type="scientific">Legionella lytica</name>
    <dbReference type="NCBI Taxonomy" id="96232"/>
    <lineage>
        <taxon>Bacteria</taxon>
        <taxon>Pseudomonadati</taxon>
        <taxon>Pseudomonadota</taxon>
        <taxon>Gammaproteobacteria</taxon>
        <taxon>Legionellales</taxon>
        <taxon>Legionellaceae</taxon>
        <taxon>Legionella</taxon>
    </lineage>
</organism>
<comment type="caution">
    <text evidence="1">The sequence shown here is derived from an EMBL/GenBank/DDBJ whole genome shotgun (WGS) entry which is preliminary data.</text>
</comment>
<evidence type="ECO:0000313" key="1">
    <source>
        <dbReference type="EMBL" id="MFJ1269369.1"/>
    </source>
</evidence>
<dbReference type="EMBL" id="JBGORX010000005">
    <property type="protein sequence ID" value="MFJ1269369.1"/>
    <property type="molecule type" value="Genomic_DNA"/>
</dbReference>
<proteinExistence type="predicted"/>
<dbReference type="Proteomes" id="UP001615550">
    <property type="component" value="Unassembled WGS sequence"/>
</dbReference>
<name>A0ABW8DCU8_9GAMM</name>
<evidence type="ECO:0000313" key="2">
    <source>
        <dbReference type="Proteomes" id="UP001615550"/>
    </source>
</evidence>
<accession>A0ABW8DCU8</accession>
<dbReference type="RefSeq" id="WP_400188192.1">
    <property type="nucleotide sequence ID" value="NZ_JBGORX010000005.1"/>
</dbReference>